<dbReference type="PANTHER" id="PTHR14189">
    <property type="entry name" value="PROTEIN PHOSPHATASE METHYLESTERASE-1 RELATED"/>
    <property type="match status" value="1"/>
</dbReference>
<feature type="region of interest" description="Disordered" evidence="8">
    <location>
        <begin position="1"/>
        <end position="29"/>
    </location>
</feature>
<comment type="similarity">
    <text evidence="1 6">Belongs to the AB hydrolase superfamily.</text>
</comment>
<evidence type="ECO:0000256" key="2">
    <source>
        <dbReference type="ARBA" id="ARBA00020672"/>
    </source>
</evidence>
<comment type="catalytic activity">
    <reaction evidence="5">
        <text>[phosphatase 2A protein]-C-terminal L-leucine methyl ester + H2O = [phosphatase 2A protein]-C-terminal L-leucine + methanol + H(+)</text>
        <dbReference type="Rhea" id="RHEA:48548"/>
        <dbReference type="Rhea" id="RHEA-COMP:12134"/>
        <dbReference type="Rhea" id="RHEA-COMP:12135"/>
        <dbReference type="ChEBI" id="CHEBI:15377"/>
        <dbReference type="ChEBI" id="CHEBI:15378"/>
        <dbReference type="ChEBI" id="CHEBI:17790"/>
        <dbReference type="ChEBI" id="CHEBI:90516"/>
        <dbReference type="ChEBI" id="CHEBI:90517"/>
        <dbReference type="EC" id="3.1.1.89"/>
    </reaction>
</comment>
<accession>A0A507EFJ2</accession>
<dbReference type="PANTHER" id="PTHR14189:SF0">
    <property type="entry name" value="PROTEIN PHOSPHATASE METHYLESTERASE 1"/>
    <property type="match status" value="1"/>
</dbReference>
<feature type="active site" evidence="7">
    <location>
        <position position="302"/>
    </location>
</feature>
<name>A0A507EFJ2_9FUNG</name>
<dbReference type="Proteomes" id="UP000318582">
    <property type="component" value="Unassembled WGS sequence"/>
</dbReference>
<comment type="caution">
    <text evidence="10">The sequence shown here is derived from an EMBL/GenBank/DDBJ whole genome shotgun (WGS) entry which is preliminary data.</text>
</comment>
<organism evidence="10 11">
    <name type="scientific">Powellomyces hirtus</name>
    <dbReference type="NCBI Taxonomy" id="109895"/>
    <lineage>
        <taxon>Eukaryota</taxon>
        <taxon>Fungi</taxon>
        <taxon>Fungi incertae sedis</taxon>
        <taxon>Chytridiomycota</taxon>
        <taxon>Chytridiomycota incertae sedis</taxon>
        <taxon>Chytridiomycetes</taxon>
        <taxon>Spizellomycetales</taxon>
        <taxon>Powellomycetaceae</taxon>
        <taxon>Powellomyces</taxon>
    </lineage>
</organism>
<evidence type="ECO:0000256" key="8">
    <source>
        <dbReference type="SAM" id="MobiDB-lite"/>
    </source>
</evidence>
<feature type="active site" evidence="7">
    <location>
        <position position="148"/>
    </location>
</feature>
<dbReference type="InterPro" id="IPR000073">
    <property type="entry name" value="AB_hydrolase_1"/>
</dbReference>
<dbReference type="SUPFAM" id="SSF53474">
    <property type="entry name" value="alpha/beta-Hydrolases"/>
    <property type="match status" value="1"/>
</dbReference>
<sequence length="350" mass="37977">MFRKPPRPHSTSQSSLIGGSSGKSSETLPPCGAEAPSIATYFDSTHDVTVPASNGTFRVYQNFASSGPLFIFHHGAGHTSLSWALVARLLKNRSQPCSVLCYDCRGHGATQTGDDSDLSLTRLSGDLVNILDVLYETLPADIILVGHSMGGAVVVDAAASKAFKSLLGVVVIDVVEGTAMESLAHMQVYLRNRPASFASIREAVDWSTLGTIKNRDSARISVPSQLKEATNKDGDKPWVWRADLNASQVHWKGWFQGLSKKFLSARAARLLILAGTDRLDTELTIGQMQGKYQLVLYPESGHTIQEDEPEKLASTLWEFWDRNGPGKIIKRFPIPIPVKSVAAPASAPEH</sequence>
<gene>
    <name evidence="10" type="ORF">PhCBS80983_g00371</name>
</gene>
<evidence type="ECO:0000256" key="7">
    <source>
        <dbReference type="PIRSR" id="PIRSR022950-1"/>
    </source>
</evidence>
<dbReference type="Gene3D" id="3.40.50.1820">
    <property type="entry name" value="alpha/beta hydrolase"/>
    <property type="match status" value="1"/>
</dbReference>
<protein>
    <recommendedName>
        <fullName evidence="2 6">Protein phosphatase methylesterase 1</fullName>
        <shortName evidence="6">PME-1</shortName>
        <ecNumber evidence="6">3.1.1.-</ecNumber>
    </recommendedName>
</protein>
<feature type="compositionally biased region" description="Low complexity" evidence="8">
    <location>
        <begin position="10"/>
        <end position="25"/>
    </location>
</feature>
<evidence type="ECO:0000256" key="3">
    <source>
        <dbReference type="ARBA" id="ARBA00022487"/>
    </source>
</evidence>
<reference evidence="10 11" key="1">
    <citation type="journal article" date="2019" name="Sci. Rep.">
        <title>Comparative genomics of chytrid fungi reveal insights into the obligate biotrophic and pathogenic lifestyle of Synchytrium endobioticum.</title>
        <authorList>
            <person name="van de Vossenberg B.T.L.H."/>
            <person name="Warris S."/>
            <person name="Nguyen H.D.T."/>
            <person name="van Gent-Pelzer M.P.E."/>
            <person name="Joly D.L."/>
            <person name="van de Geest H.C."/>
            <person name="Bonants P.J.M."/>
            <person name="Smith D.S."/>
            <person name="Levesque C.A."/>
            <person name="van der Lee T.A.J."/>
        </authorList>
    </citation>
    <scope>NUCLEOTIDE SEQUENCE [LARGE SCALE GENOMIC DNA]</scope>
    <source>
        <strain evidence="10 11">CBS 809.83</strain>
    </source>
</reference>
<keyword evidence="3 6" id="KW-0719">Serine esterase</keyword>
<dbReference type="Pfam" id="PF12697">
    <property type="entry name" value="Abhydrolase_6"/>
    <property type="match status" value="1"/>
</dbReference>
<dbReference type="PIRSF" id="PIRSF022950">
    <property type="entry name" value="PPase_methylesterase_euk"/>
    <property type="match status" value="1"/>
</dbReference>
<evidence type="ECO:0000256" key="1">
    <source>
        <dbReference type="ARBA" id="ARBA00008645"/>
    </source>
</evidence>
<dbReference type="EC" id="3.1.1.-" evidence="6"/>
<dbReference type="GO" id="GO:0051723">
    <property type="term" value="F:protein methylesterase activity"/>
    <property type="evidence" value="ECO:0007669"/>
    <property type="project" value="UniProtKB-EC"/>
</dbReference>
<dbReference type="EMBL" id="QEAQ01000002">
    <property type="protein sequence ID" value="TPX62584.1"/>
    <property type="molecule type" value="Genomic_DNA"/>
</dbReference>
<comment type="function">
    <text evidence="6">Demethylates proteins that have been reversibly carboxymethylated.</text>
</comment>
<feature type="domain" description="AB hydrolase-1" evidence="9">
    <location>
        <begin position="71"/>
        <end position="314"/>
    </location>
</feature>
<evidence type="ECO:0000256" key="6">
    <source>
        <dbReference type="PIRNR" id="PIRNR022950"/>
    </source>
</evidence>
<dbReference type="InterPro" id="IPR029058">
    <property type="entry name" value="AB_hydrolase_fold"/>
</dbReference>
<evidence type="ECO:0000313" key="10">
    <source>
        <dbReference type="EMBL" id="TPX62584.1"/>
    </source>
</evidence>
<keyword evidence="11" id="KW-1185">Reference proteome</keyword>
<proteinExistence type="inferred from homology"/>
<dbReference type="STRING" id="109895.A0A507EFJ2"/>
<evidence type="ECO:0000256" key="5">
    <source>
        <dbReference type="ARBA" id="ARBA00049203"/>
    </source>
</evidence>
<feature type="active site" evidence="7">
    <location>
        <position position="173"/>
    </location>
</feature>
<evidence type="ECO:0000259" key="9">
    <source>
        <dbReference type="Pfam" id="PF12697"/>
    </source>
</evidence>
<dbReference type="InterPro" id="IPR016812">
    <property type="entry name" value="PPase_methylesterase_euk"/>
</dbReference>
<evidence type="ECO:0000256" key="4">
    <source>
        <dbReference type="ARBA" id="ARBA00022801"/>
    </source>
</evidence>
<keyword evidence="4 6" id="KW-0378">Hydrolase</keyword>
<evidence type="ECO:0000313" key="11">
    <source>
        <dbReference type="Proteomes" id="UP000318582"/>
    </source>
</evidence>
<dbReference type="AlphaFoldDB" id="A0A507EFJ2"/>